<accession>A0A0G3GYU5</accession>
<dbReference type="AlphaFoldDB" id="A0A0G3GYU5"/>
<proteinExistence type="predicted"/>
<dbReference type="KEGG" id="cmv:CMUST_10075"/>
<organism evidence="1 2">
    <name type="scientific">Corynebacterium mustelae</name>
    <dbReference type="NCBI Taxonomy" id="571915"/>
    <lineage>
        <taxon>Bacteria</taxon>
        <taxon>Bacillati</taxon>
        <taxon>Actinomycetota</taxon>
        <taxon>Actinomycetes</taxon>
        <taxon>Mycobacteriales</taxon>
        <taxon>Corynebacteriaceae</taxon>
        <taxon>Corynebacterium</taxon>
    </lineage>
</organism>
<protein>
    <submittedName>
        <fullName evidence="1">Uncharacterized protein</fullName>
    </submittedName>
</protein>
<name>A0A0G3GYU5_9CORY</name>
<evidence type="ECO:0000313" key="1">
    <source>
        <dbReference type="EMBL" id="AKK06331.1"/>
    </source>
</evidence>
<dbReference type="STRING" id="571915.CMUST_10075"/>
<sequence length="191" mass="22047">MDDQLLERFIEWSQRNPRNPSVELVPARELEAAPPLFTHPRGEIAEFYSRLAFDDYVSSKQGKYFEFNPFAKSLNGSDGWATFKNRQTKEIELYPEWDFGECIFFGTEIQQGPAFVQLETGVVYGMLPGSWDKYKLAPRFSEFLRAFLEIADLKVPSCDENPEFHKQTTVIAKQIVGEECWPGFSEFFCVG</sequence>
<dbReference type="Proteomes" id="UP000035199">
    <property type="component" value="Chromosome"/>
</dbReference>
<dbReference type="EMBL" id="CP011542">
    <property type="protein sequence ID" value="AKK06331.1"/>
    <property type="molecule type" value="Genomic_DNA"/>
</dbReference>
<dbReference type="PATRIC" id="fig|571915.4.peg.2139"/>
<evidence type="ECO:0000313" key="2">
    <source>
        <dbReference type="Proteomes" id="UP000035199"/>
    </source>
</evidence>
<reference evidence="2" key="2">
    <citation type="submission" date="2015-05" db="EMBL/GenBank/DDBJ databases">
        <title>Complete genome sequence of Corynebacterium mustelae DSM 45274, isolated from various tissues of a male ferret with lethal sepsis.</title>
        <authorList>
            <person name="Ruckert C."/>
            <person name="Albersmeier A."/>
            <person name="Winkler A."/>
            <person name="Tauch A."/>
        </authorList>
    </citation>
    <scope>NUCLEOTIDE SEQUENCE [LARGE SCALE GENOMIC DNA]</scope>
    <source>
        <strain evidence="2">DSM 45274</strain>
    </source>
</reference>
<dbReference type="RefSeq" id="WP_047262377.1">
    <property type="nucleotide sequence ID" value="NZ_CP011542.1"/>
</dbReference>
<reference evidence="1 2" key="1">
    <citation type="journal article" date="2015" name="Genome Announc.">
        <title>Complete Genome Sequence of the Type Strain Corynebacterium mustelae DSM 45274, Isolated from Various Tissues of a Male Ferret with Lethal Sepsis.</title>
        <authorList>
            <person name="Ruckert C."/>
            <person name="Eimer J."/>
            <person name="Winkler A."/>
            <person name="Tauch A."/>
        </authorList>
    </citation>
    <scope>NUCLEOTIDE SEQUENCE [LARGE SCALE GENOMIC DNA]</scope>
    <source>
        <strain evidence="1 2">DSM 45274</strain>
    </source>
</reference>
<keyword evidence="2" id="KW-1185">Reference proteome</keyword>
<gene>
    <name evidence="1" type="ORF">CMUST_10075</name>
</gene>